<name>M5UB08_9BACT</name>
<feature type="domain" description="Sulfatase N-terminal" evidence="4">
    <location>
        <begin position="25"/>
        <end position="120"/>
    </location>
</feature>
<dbReference type="GO" id="GO:0004065">
    <property type="term" value="F:arylsulfatase activity"/>
    <property type="evidence" value="ECO:0007669"/>
    <property type="project" value="TreeGrafter"/>
</dbReference>
<evidence type="ECO:0000313" key="6">
    <source>
        <dbReference type="Proteomes" id="UP000011885"/>
    </source>
</evidence>
<dbReference type="PATRIC" id="fig|1263870.3.peg.3764"/>
<evidence type="ECO:0000259" key="4">
    <source>
        <dbReference type="Pfam" id="PF00884"/>
    </source>
</evidence>
<feature type="chain" id="PRO_5004073177" evidence="3">
    <location>
        <begin position="22"/>
        <end position="124"/>
    </location>
</feature>
<dbReference type="Proteomes" id="UP000011885">
    <property type="component" value="Unassembled WGS sequence"/>
</dbReference>
<gene>
    <name evidence="5" type="ORF">RSSM_03542</name>
</gene>
<proteinExistence type="inferred from homology"/>
<comment type="caution">
    <text evidence="5">The sequence shown here is derived from an EMBL/GenBank/DDBJ whole genome shotgun (WGS) entry which is preliminary data.</text>
</comment>
<keyword evidence="6" id="KW-1185">Reference proteome</keyword>
<dbReference type="RefSeq" id="WP_008680854.1">
    <property type="nucleotide sequence ID" value="NZ_ANOH01000235.1"/>
</dbReference>
<keyword evidence="2" id="KW-0378">Hydrolase</keyword>
<protein>
    <submittedName>
        <fullName evidence="5">Arylsulfatase</fullName>
    </submittedName>
</protein>
<feature type="signal peptide" evidence="3">
    <location>
        <begin position="1"/>
        <end position="21"/>
    </location>
</feature>
<keyword evidence="3" id="KW-0732">Signal</keyword>
<dbReference type="SUPFAM" id="SSF53649">
    <property type="entry name" value="Alkaline phosphatase-like"/>
    <property type="match status" value="1"/>
</dbReference>
<sequence length="124" mass="13280">MNSPLLCFLAVACLLPNVLLAGERPNIVIVMVDDMGFSDIGCYGGEINTPNLDKLAENGVRFSQFYNTGRCCPTRASLLTGLYSHQAGIGHMTADQGVPGYRGHLNDRCVTIAEVLGEAGTFRS</sequence>
<reference evidence="5 6" key="1">
    <citation type="journal article" date="2013" name="Mar. Genomics">
        <title>Expression of sulfatases in Rhodopirellula baltica and the diversity of sulfatases in the genus Rhodopirellula.</title>
        <authorList>
            <person name="Wegner C.E."/>
            <person name="Richter-Heitmann T."/>
            <person name="Klindworth A."/>
            <person name="Klockow C."/>
            <person name="Richter M."/>
            <person name="Achstetter T."/>
            <person name="Glockner F.O."/>
            <person name="Harder J."/>
        </authorList>
    </citation>
    <scope>NUCLEOTIDE SEQUENCE [LARGE SCALE GENOMIC DNA]</scope>
    <source>
        <strain evidence="5 6">SM41</strain>
    </source>
</reference>
<dbReference type="EMBL" id="ANOH01000235">
    <property type="protein sequence ID" value="EMI55031.1"/>
    <property type="molecule type" value="Genomic_DNA"/>
</dbReference>
<dbReference type="PANTHER" id="PTHR42693:SF53">
    <property type="entry name" value="ENDO-4-O-SULFATASE"/>
    <property type="match status" value="1"/>
</dbReference>
<dbReference type="InterPro" id="IPR050738">
    <property type="entry name" value="Sulfatase"/>
</dbReference>
<evidence type="ECO:0000256" key="3">
    <source>
        <dbReference type="SAM" id="SignalP"/>
    </source>
</evidence>
<comment type="similarity">
    <text evidence="1">Belongs to the sulfatase family.</text>
</comment>
<evidence type="ECO:0000256" key="1">
    <source>
        <dbReference type="ARBA" id="ARBA00008779"/>
    </source>
</evidence>
<dbReference type="InterPro" id="IPR000917">
    <property type="entry name" value="Sulfatase_N"/>
</dbReference>
<accession>M5UB08</accession>
<evidence type="ECO:0000256" key="2">
    <source>
        <dbReference type="ARBA" id="ARBA00022801"/>
    </source>
</evidence>
<organism evidence="5 6">
    <name type="scientific">Rhodopirellula sallentina SM41</name>
    <dbReference type="NCBI Taxonomy" id="1263870"/>
    <lineage>
        <taxon>Bacteria</taxon>
        <taxon>Pseudomonadati</taxon>
        <taxon>Planctomycetota</taxon>
        <taxon>Planctomycetia</taxon>
        <taxon>Pirellulales</taxon>
        <taxon>Pirellulaceae</taxon>
        <taxon>Rhodopirellula</taxon>
    </lineage>
</organism>
<dbReference type="Pfam" id="PF00884">
    <property type="entry name" value="Sulfatase"/>
    <property type="match status" value="1"/>
</dbReference>
<dbReference type="AlphaFoldDB" id="M5UB08"/>
<dbReference type="Gene3D" id="3.40.720.10">
    <property type="entry name" value="Alkaline Phosphatase, subunit A"/>
    <property type="match status" value="1"/>
</dbReference>
<dbReference type="PANTHER" id="PTHR42693">
    <property type="entry name" value="ARYLSULFATASE FAMILY MEMBER"/>
    <property type="match status" value="1"/>
</dbReference>
<dbReference type="InterPro" id="IPR017850">
    <property type="entry name" value="Alkaline_phosphatase_core_sf"/>
</dbReference>
<evidence type="ECO:0000313" key="5">
    <source>
        <dbReference type="EMBL" id="EMI55031.1"/>
    </source>
</evidence>